<protein>
    <submittedName>
        <fullName evidence="1">Phosphoribosylformylglycinamidine cyclo-ligase</fullName>
    </submittedName>
</protein>
<keyword evidence="1" id="KW-0436">Ligase</keyword>
<dbReference type="GO" id="GO:0016874">
    <property type="term" value="F:ligase activity"/>
    <property type="evidence" value="ECO:0007669"/>
    <property type="project" value="UniProtKB-KW"/>
</dbReference>
<dbReference type="OrthoDB" id="1826487at2759"/>
<organism evidence="1 2">
    <name type="scientific">Striga asiatica</name>
    <name type="common">Asiatic witchweed</name>
    <name type="synonym">Buchnera asiatica</name>
    <dbReference type="NCBI Taxonomy" id="4170"/>
    <lineage>
        <taxon>Eukaryota</taxon>
        <taxon>Viridiplantae</taxon>
        <taxon>Streptophyta</taxon>
        <taxon>Embryophyta</taxon>
        <taxon>Tracheophyta</taxon>
        <taxon>Spermatophyta</taxon>
        <taxon>Magnoliopsida</taxon>
        <taxon>eudicotyledons</taxon>
        <taxon>Gunneridae</taxon>
        <taxon>Pentapetalae</taxon>
        <taxon>asterids</taxon>
        <taxon>lamiids</taxon>
        <taxon>Lamiales</taxon>
        <taxon>Orobanchaceae</taxon>
        <taxon>Buchnereae</taxon>
        <taxon>Striga</taxon>
    </lineage>
</organism>
<name>A0A5A7Q4N3_STRAF</name>
<dbReference type="EMBL" id="BKCP01005627">
    <property type="protein sequence ID" value="GER39367.1"/>
    <property type="molecule type" value="Genomic_DNA"/>
</dbReference>
<sequence>DTVPTRCLTKWLRRDNVYQLPKLLHLVRTLTLTRTRKVRKVRKVDPTQIKTEMSHCIKLTSIEKIFKKSMDIGIGNNVKEYLTNVNLLQYTEMQYPAYHPLTLEFISTTKIEDKNKLLTCRMMGCRMMGRESGVTPKMMKDVFGFTSVGTKKKPIDYLKRAPMDWKVISGSDKFTSNGAPFCLVKDVALGFFGNVPWIKKINATEFIWASLAEIQAHERYHPSFGTFKTALAMHFQILNPVRLRIQMVTRAKIIDREELTRCEFIDKNFALIPHKKRPKVERFFKGNIAKGKSFDTQQIGGTE</sequence>
<dbReference type="Proteomes" id="UP000325081">
    <property type="component" value="Unassembled WGS sequence"/>
</dbReference>
<evidence type="ECO:0000313" key="2">
    <source>
        <dbReference type="Proteomes" id="UP000325081"/>
    </source>
</evidence>
<evidence type="ECO:0000313" key="1">
    <source>
        <dbReference type="EMBL" id="GER39367.1"/>
    </source>
</evidence>
<proteinExistence type="predicted"/>
<dbReference type="AlphaFoldDB" id="A0A5A7Q4N3"/>
<gene>
    <name evidence="1" type="ORF">STAS_15979</name>
</gene>
<feature type="non-terminal residue" evidence="1">
    <location>
        <position position="1"/>
    </location>
</feature>
<feature type="non-terminal residue" evidence="1">
    <location>
        <position position="303"/>
    </location>
</feature>
<accession>A0A5A7Q4N3</accession>
<reference evidence="2" key="1">
    <citation type="journal article" date="2019" name="Curr. Biol.">
        <title>Genome Sequence of Striga asiatica Provides Insight into the Evolution of Plant Parasitism.</title>
        <authorList>
            <person name="Yoshida S."/>
            <person name="Kim S."/>
            <person name="Wafula E.K."/>
            <person name="Tanskanen J."/>
            <person name="Kim Y.M."/>
            <person name="Honaas L."/>
            <person name="Yang Z."/>
            <person name="Spallek T."/>
            <person name="Conn C.E."/>
            <person name="Ichihashi Y."/>
            <person name="Cheong K."/>
            <person name="Cui S."/>
            <person name="Der J.P."/>
            <person name="Gundlach H."/>
            <person name="Jiao Y."/>
            <person name="Hori C."/>
            <person name="Ishida J.K."/>
            <person name="Kasahara H."/>
            <person name="Kiba T."/>
            <person name="Kim M.S."/>
            <person name="Koo N."/>
            <person name="Laohavisit A."/>
            <person name="Lee Y.H."/>
            <person name="Lumba S."/>
            <person name="McCourt P."/>
            <person name="Mortimer J.C."/>
            <person name="Mutuku J.M."/>
            <person name="Nomura T."/>
            <person name="Sasaki-Sekimoto Y."/>
            <person name="Seto Y."/>
            <person name="Wang Y."/>
            <person name="Wakatake T."/>
            <person name="Sakakibara H."/>
            <person name="Demura T."/>
            <person name="Yamaguchi S."/>
            <person name="Yoneyama K."/>
            <person name="Manabe R.I."/>
            <person name="Nelson D.C."/>
            <person name="Schulman A.H."/>
            <person name="Timko M.P."/>
            <person name="dePamphilis C.W."/>
            <person name="Choi D."/>
            <person name="Shirasu K."/>
        </authorList>
    </citation>
    <scope>NUCLEOTIDE SEQUENCE [LARGE SCALE GENOMIC DNA]</scope>
    <source>
        <strain evidence="2">cv. UVA1</strain>
    </source>
</reference>
<keyword evidence="2" id="KW-1185">Reference proteome</keyword>
<comment type="caution">
    <text evidence="1">The sequence shown here is derived from an EMBL/GenBank/DDBJ whole genome shotgun (WGS) entry which is preliminary data.</text>
</comment>